<dbReference type="OrthoDB" id="3980854at2759"/>
<dbReference type="AlphaFoldDB" id="A0A1E3NKX0"/>
<dbReference type="STRING" id="763406.A0A1E3NKX0"/>
<keyword evidence="3" id="KW-1185">Reference proteome</keyword>
<sequence length="662" mass="74081">MSMLATTQARAAAAAAGPLGSDTDKAKQSFGNEETTHDSGKEAETMNRSSSNGHASEFSGSSYYNGLICDNPDKESSSPGGHGESSRPQYFDYPTYPTVLNSLHYMNYDAANTETVAMMPSSMPFSGPQTYNTSLLAPVSAAWYPGQLASSNNVSLNHSYSQEFTMDFEKLDQMFRINDRQLTTSAAPHIDDLKPSSSAIATCSSSSQNSISRKTMPLLENFKTGTLVTNPNSPEYLFSSPQFDLHKEVPTLVKLAHRNKDIKLSDTQDITKRAEFQQKLFKKIKRKRQSLHATKHVSGKYKESKSNPPFPPMMNTKGNSKRTIGRPLTPKTKVRLTLVPNLPTLYSMLVTENIDLSELKSHLSTSPSSISSPSPLSPPSSHPLKIPAFNKNIREKFKVLKRGILDDNKAYEELLFNESVDWRFKTSSVSYANFQESQQTGTPDNGMNCGGGFPGKTQAVTFLDTNEKDDENDSTTRNPVFPRHTSFPNAIGIEEDHSLVYKSVDTAVREIFGLEEYTFLRITRAAAFEKTGSVVLKMETIKPGYRWLDDDEFDLKIMFRMFGGENLDELDQNSDDSSNQFGRDGDPVTTTFLKKKIARPRYKSNMRIYLIPRVTDAVLYTRESMLKRDIINGTLDLSDDTDPRMIITAFEFENVLRELKMI</sequence>
<dbReference type="GeneID" id="30180166"/>
<accession>A0A1E3NKX0</accession>
<feature type="region of interest" description="Disordered" evidence="1">
    <location>
        <begin position="69"/>
        <end position="91"/>
    </location>
</feature>
<feature type="compositionally biased region" description="Low complexity" evidence="1">
    <location>
        <begin position="363"/>
        <end position="374"/>
    </location>
</feature>
<feature type="compositionally biased region" description="Low complexity" evidence="1">
    <location>
        <begin position="1"/>
        <end position="16"/>
    </location>
</feature>
<evidence type="ECO:0000313" key="2">
    <source>
        <dbReference type="EMBL" id="ODQ45973.1"/>
    </source>
</evidence>
<dbReference type="RefSeq" id="XP_019017086.1">
    <property type="nucleotide sequence ID" value="XM_019163479.1"/>
</dbReference>
<evidence type="ECO:0000256" key="1">
    <source>
        <dbReference type="SAM" id="MobiDB-lite"/>
    </source>
</evidence>
<feature type="region of interest" description="Disordered" evidence="1">
    <location>
        <begin position="1"/>
        <end position="57"/>
    </location>
</feature>
<name>A0A1E3NKX0_9ASCO</name>
<feature type="region of interest" description="Disordered" evidence="1">
    <location>
        <begin position="363"/>
        <end position="385"/>
    </location>
</feature>
<proteinExistence type="predicted"/>
<evidence type="ECO:0000313" key="3">
    <source>
        <dbReference type="Proteomes" id="UP000094455"/>
    </source>
</evidence>
<feature type="compositionally biased region" description="Basic and acidic residues" evidence="1">
    <location>
        <begin position="34"/>
        <end position="45"/>
    </location>
</feature>
<gene>
    <name evidence="2" type="ORF">PICMEDRAFT_64325</name>
</gene>
<organism evidence="2 3">
    <name type="scientific">Pichia membranifaciens NRRL Y-2026</name>
    <dbReference type="NCBI Taxonomy" id="763406"/>
    <lineage>
        <taxon>Eukaryota</taxon>
        <taxon>Fungi</taxon>
        <taxon>Dikarya</taxon>
        <taxon>Ascomycota</taxon>
        <taxon>Saccharomycotina</taxon>
        <taxon>Pichiomycetes</taxon>
        <taxon>Pichiales</taxon>
        <taxon>Pichiaceae</taxon>
        <taxon>Pichia</taxon>
    </lineage>
</organism>
<feature type="compositionally biased region" description="Basic residues" evidence="1">
    <location>
        <begin position="287"/>
        <end position="299"/>
    </location>
</feature>
<reference evidence="2 3" key="1">
    <citation type="journal article" date="2016" name="Proc. Natl. Acad. Sci. U.S.A.">
        <title>Comparative genomics of biotechnologically important yeasts.</title>
        <authorList>
            <person name="Riley R."/>
            <person name="Haridas S."/>
            <person name="Wolfe K.H."/>
            <person name="Lopes M.R."/>
            <person name="Hittinger C.T."/>
            <person name="Goeker M."/>
            <person name="Salamov A.A."/>
            <person name="Wisecaver J.H."/>
            <person name="Long T.M."/>
            <person name="Calvey C.H."/>
            <person name="Aerts A.L."/>
            <person name="Barry K.W."/>
            <person name="Choi C."/>
            <person name="Clum A."/>
            <person name="Coughlan A.Y."/>
            <person name="Deshpande S."/>
            <person name="Douglass A.P."/>
            <person name="Hanson S.J."/>
            <person name="Klenk H.-P."/>
            <person name="LaButti K.M."/>
            <person name="Lapidus A."/>
            <person name="Lindquist E.A."/>
            <person name="Lipzen A.M."/>
            <person name="Meier-Kolthoff J.P."/>
            <person name="Ohm R.A."/>
            <person name="Otillar R.P."/>
            <person name="Pangilinan J.L."/>
            <person name="Peng Y."/>
            <person name="Rokas A."/>
            <person name="Rosa C.A."/>
            <person name="Scheuner C."/>
            <person name="Sibirny A.A."/>
            <person name="Slot J.C."/>
            <person name="Stielow J.B."/>
            <person name="Sun H."/>
            <person name="Kurtzman C.P."/>
            <person name="Blackwell M."/>
            <person name="Grigoriev I.V."/>
            <person name="Jeffries T.W."/>
        </authorList>
    </citation>
    <scope>NUCLEOTIDE SEQUENCE [LARGE SCALE GENOMIC DNA]</scope>
    <source>
        <strain evidence="2 3">NRRL Y-2026</strain>
    </source>
</reference>
<feature type="region of interest" description="Disordered" evidence="1">
    <location>
        <begin position="287"/>
        <end position="327"/>
    </location>
</feature>
<dbReference type="Proteomes" id="UP000094455">
    <property type="component" value="Unassembled WGS sequence"/>
</dbReference>
<protein>
    <submittedName>
        <fullName evidence="2">Uncharacterized protein</fullName>
    </submittedName>
</protein>
<dbReference type="EMBL" id="KV454004">
    <property type="protein sequence ID" value="ODQ45973.1"/>
    <property type="molecule type" value="Genomic_DNA"/>
</dbReference>
<feature type="compositionally biased region" description="Polar residues" evidence="1">
    <location>
        <begin position="46"/>
        <end position="57"/>
    </location>
</feature>